<feature type="compositionally biased region" description="Polar residues" evidence="4">
    <location>
        <begin position="145"/>
        <end position="159"/>
    </location>
</feature>
<keyword evidence="7" id="KW-1185">Reference proteome</keyword>
<dbReference type="Pfam" id="PF01638">
    <property type="entry name" value="HxlR"/>
    <property type="match status" value="1"/>
</dbReference>
<dbReference type="InterPro" id="IPR002577">
    <property type="entry name" value="HTH_HxlR"/>
</dbReference>
<dbReference type="InterPro" id="IPR036388">
    <property type="entry name" value="WH-like_DNA-bd_sf"/>
</dbReference>
<proteinExistence type="predicted"/>
<dbReference type="PANTHER" id="PTHR33204:SF18">
    <property type="entry name" value="TRANSCRIPTIONAL REGULATORY PROTEIN"/>
    <property type="match status" value="1"/>
</dbReference>
<dbReference type="RefSeq" id="WP_184753624.1">
    <property type="nucleotide sequence ID" value="NZ_BAABEK010000020.1"/>
</dbReference>
<sequence>MVRRTRFNDSDCPVARSVDAIGDWWSLLIVRDAFDGSRRFGEFQRSLGVAKNILSTRLRVLVAGGILDVVPASDGSSYHEYVLTPKGKDLFPVIVALRQWGEGHFFEPDEPHSEMIDRQRRRPLRVLEVRSADGRRLDPDDTIVNKVNQPRTPTGTRPE</sequence>
<reference evidence="6 7" key="1">
    <citation type="submission" date="2020-08" db="EMBL/GenBank/DDBJ databases">
        <title>Sequencing the genomes of 1000 actinobacteria strains.</title>
        <authorList>
            <person name="Klenk H.-P."/>
        </authorList>
    </citation>
    <scope>NUCLEOTIDE SEQUENCE [LARGE SCALE GENOMIC DNA]</scope>
    <source>
        <strain evidence="6 7">DSM 43023</strain>
    </source>
</reference>
<evidence type="ECO:0000313" key="7">
    <source>
        <dbReference type="Proteomes" id="UP000534286"/>
    </source>
</evidence>
<dbReference type="InterPro" id="IPR036390">
    <property type="entry name" value="WH_DNA-bd_sf"/>
</dbReference>
<feature type="compositionally biased region" description="Basic and acidic residues" evidence="4">
    <location>
        <begin position="130"/>
        <end position="139"/>
    </location>
</feature>
<evidence type="ECO:0000256" key="4">
    <source>
        <dbReference type="SAM" id="MobiDB-lite"/>
    </source>
</evidence>
<dbReference type="PANTHER" id="PTHR33204">
    <property type="entry name" value="TRANSCRIPTIONAL REGULATOR, MARR FAMILY"/>
    <property type="match status" value="1"/>
</dbReference>
<feature type="domain" description="HTH hxlR-type" evidence="5">
    <location>
        <begin position="12"/>
        <end position="109"/>
    </location>
</feature>
<organism evidence="6 7">
    <name type="scientific">Streptosporangium album</name>
    <dbReference type="NCBI Taxonomy" id="47479"/>
    <lineage>
        <taxon>Bacteria</taxon>
        <taxon>Bacillati</taxon>
        <taxon>Actinomycetota</taxon>
        <taxon>Actinomycetes</taxon>
        <taxon>Streptosporangiales</taxon>
        <taxon>Streptosporangiaceae</taxon>
        <taxon>Streptosporangium</taxon>
    </lineage>
</organism>
<feature type="region of interest" description="Disordered" evidence="4">
    <location>
        <begin position="130"/>
        <end position="159"/>
    </location>
</feature>
<dbReference type="EMBL" id="JACHJU010000001">
    <property type="protein sequence ID" value="MBB4937213.1"/>
    <property type="molecule type" value="Genomic_DNA"/>
</dbReference>
<evidence type="ECO:0000259" key="5">
    <source>
        <dbReference type="PROSITE" id="PS51118"/>
    </source>
</evidence>
<name>A0A7W7W7U5_9ACTN</name>
<gene>
    <name evidence="6" type="ORF">FHR32_001518</name>
</gene>
<keyword evidence="1" id="KW-0805">Transcription regulation</keyword>
<dbReference type="GO" id="GO:0003677">
    <property type="term" value="F:DNA binding"/>
    <property type="evidence" value="ECO:0007669"/>
    <property type="project" value="UniProtKB-KW"/>
</dbReference>
<accession>A0A7W7W7U5</accession>
<comment type="caution">
    <text evidence="6">The sequence shown here is derived from an EMBL/GenBank/DDBJ whole genome shotgun (WGS) entry which is preliminary data.</text>
</comment>
<dbReference type="Proteomes" id="UP000534286">
    <property type="component" value="Unassembled WGS sequence"/>
</dbReference>
<dbReference type="SUPFAM" id="SSF46785">
    <property type="entry name" value="Winged helix' DNA-binding domain"/>
    <property type="match status" value="1"/>
</dbReference>
<dbReference type="AlphaFoldDB" id="A0A7W7W7U5"/>
<evidence type="ECO:0000256" key="3">
    <source>
        <dbReference type="ARBA" id="ARBA00023163"/>
    </source>
</evidence>
<keyword evidence="2 6" id="KW-0238">DNA-binding</keyword>
<dbReference type="PROSITE" id="PS51118">
    <property type="entry name" value="HTH_HXLR"/>
    <property type="match status" value="1"/>
</dbReference>
<evidence type="ECO:0000256" key="2">
    <source>
        <dbReference type="ARBA" id="ARBA00023125"/>
    </source>
</evidence>
<protein>
    <submittedName>
        <fullName evidence="6">DNA-binding HxlR family transcriptional regulator</fullName>
    </submittedName>
</protein>
<dbReference type="Gene3D" id="1.10.10.10">
    <property type="entry name" value="Winged helix-like DNA-binding domain superfamily/Winged helix DNA-binding domain"/>
    <property type="match status" value="1"/>
</dbReference>
<keyword evidence="3" id="KW-0804">Transcription</keyword>
<evidence type="ECO:0000256" key="1">
    <source>
        <dbReference type="ARBA" id="ARBA00023015"/>
    </source>
</evidence>
<evidence type="ECO:0000313" key="6">
    <source>
        <dbReference type="EMBL" id="MBB4937213.1"/>
    </source>
</evidence>